<evidence type="ECO:0000256" key="1">
    <source>
        <dbReference type="SAM" id="SignalP"/>
    </source>
</evidence>
<reference evidence="2" key="1">
    <citation type="submission" date="2022-10" db="EMBL/GenBank/DDBJ databases">
        <title>The WGS of Solirubrobacter phytolaccae KCTC 29190.</title>
        <authorList>
            <person name="Jiang Z."/>
        </authorList>
    </citation>
    <scope>NUCLEOTIDE SEQUENCE</scope>
    <source>
        <strain evidence="2">KCTC 29190</strain>
    </source>
</reference>
<evidence type="ECO:0008006" key="4">
    <source>
        <dbReference type="Google" id="ProtNLM"/>
    </source>
</evidence>
<gene>
    <name evidence="2" type="ORF">OJ997_01000</name>
</gene>
<comment type="caution">
    <text evidence="2">The sequence shown here is derived from an EMBL/GenBank/DDBJ whole genome shotgun (WGS) entry which is preliminary data.</text>
</comment>
<evidence type="ECO:0000313" key="2">
    <source>
        <dbReference type="EMBL" id="MDA0178856.1"/>
    </source>
</evidence>
<organism evidence="2 3">
    <name type="scientific">Solirubrobacter phytolaccae</name>
    <dbReference type="NCBI Taxonomy" id="1404360"/>
    <lineage>
        <taxon>Bacteria</taxon>
        <taxon>Bacillati</taxon>
        <taxon>Actinomycetota</taxon>
        <taxon>Thermoleophilia</taxon>
        <taxon>Solirubrobacterales</taxon>
        <taxon>Solirubrobacteraceae</taxon>
        <taxon>Solirubrobacter</taxon>
    </lineage>
</organism>
<sequence length="237" mass="24856">MFRLAAPLLAFASLLLPAASAHADAISVAVAPDPVVGVEFPITATWASASNGSPFVGVTVKPTGAGCAANFYADFKYGTEGGTGEDAIWTEITGPTGTETGGHQVAAPGSYTICAYLQDSERSKTPYALTGPVLFNVRAADAAPVPPPAPDPCPPARVALEQANQAATLAQTYVTRFRTAAKRYERLAKRADGVRRTRLERQAKLAKQRYRKAVQLRAKARTARSQAQALVAASCPA</sequence>
<keyword evidence="1" id="KW-0732">Signal</keyword>
<dbReference type="AlphaFoldDB" id="A0A9X3N6X1"/>
<name>A0A9X3N6X1_9ACTN</name>
<evidence type="ECO:0000313" key="3">
    <source>
        <dbReference type="Proteomes" id="UP001147653"/>
    </source>
</evidence>
<accession>A0A9X3N6X1</accession>
<feature type="chain" id="PRO_5040833865" description="PKD domain-containing protein" evidence="1">
    <location>
        <begin position="24"/>
        <end position="237"/>
    </location>
</feature>
<dbReference type="Proteomes" id="UP001147653">
    <property type="component" value="Unassembled WGS sequence"/>
</dbReference>
<feature type="signal peptide" evidence="1">
    <location>
        <begin position="1"/>
        <end position="23"/>
    </location>
</feature>
<proteinExistence type="predicted"/>
<dbReference type="EMBL" id="JAPDDP010000002">
    <property type="protein sequence ID" value="MDA0178856.1"/>
    <property type="molecule type" value="Genomic_DNA"/>
</dbReference>
<protein>
    <recommendedName>
        <fullName evidence="4">PKD domain-containing protein</fullName>
    </recommendedName>
</protein>
<keyword evidence="3" id="KW-1185">Reference proteome</keyword>
<dbReference type="RefSeq" id="WP_270023125.1">
    <property type="nucleotide sequence ID" value="NZ_JAPDDP010000002.1"/>
</dbReference>